<dbReference type="AlphaFoldDB" id="A0AAP0EKX6"/>
<evidence type="ECO:0000313" key="3">
    <source>
        <dbReference type="Proteomes" id="UP001419268"/>
    </source>
</evidence>
<reference evidence="2 3" key="1">
    <citation type="submission" date="2024-01" db="EMBL/GenBank/DDBJ databases">
        <title>Genome assemblies of Stephania.</title>
        <authorList>
            <person name="Yang L."/>
        </authorList>
    </citation>
    <scope>NUCLEOTIDE SEQUENCE [LARGE SCALE GENOMIC DNA]</scope>
    <source>
        <strain evidence="2">JXDWG</strain>
        <tissue evidence="2">Leaf</tissue>
    </source>
</reference>
<evidence type="ECO:0000256" key="1">
    <source>
        <dbReference type="SAM" id="MobiDB-lite"/>
    </source>
</evidence>
<name>A0AAP0EKX6_9MAGN</name>
<evidence type="ECO:0000313" key="2">
    <source>
        <dbReference type="EMBL" id="KAK9095164.1"/>
    </source>
</evidence>
<feature type="region of interest" description="Disordered" evidence="1">
    <location>
        <begin position="1"/>
        <end position="39"/>
    </location>
</feature>
<accession>A0AAP0EKX6</accession>
<protein>
    <submittedName>
        <fullName evidence="2">Uncharacterized protein</fullName>
    </submittedName>
</protein>
<comment type="caution">
    <text evidence="2">The sequence shown here is derived from an EMBL/GenBank/DDBJ whole genome shotgun (WGS) entry which is preliminary data.</text>
</comment>
<feature type="compositionally biased region" description="Basic and acidic residues" evidence="1">
    <location>
        <begin position="30"/>
        <end position="39"/>
    </location>
</feature>
<dbReference type="EMBL" id="JBBNAG010000011">
    <property type="protein sequence ID" value="KAK9095164.1"/>
    <property type="molecule type" value="Genomic_DNA"/>
</dbReference>
<sequence length="88" mass="10335">MLFASFAPLNYQQRSVKRKEQRRRRRRRRGDASDARSGEEIEVGDAIEYRIEGFGGGRRDCKQHVDFESIVSDSIVELGLLELKSYWR</sequence>
<proteinExistence type="predicted"/>
<keyword evidence="3" id="KW-1185">Reference proteome</keyword>
<feature type="compositionally biased region" description="Basic residues" evidence="1">
    <location>
        <begin position="15"/>
        <end position="29"/>
    </location>
</feature>
<organism evidence="2 3">
    <name type="scientific">Stephania cephalantha</name>
    <dbReference type="NCBI Taxonomy" id="152367"/>
    <lineage>
        <taxon>Eukaryota</taxon>
        <taxon>Viridiplantae</taxon>
        <taxon>Streptophyta</taxon>
        <taxon>Embryophyta</taxon>
        <taxon>Tracheophyta</taxon>
        <taxon>Spermatophyta</taxon>
        <taxon>Magnoliopsida</taxon>
        <taxon>Ranunculales</taxon>
        <taxon>Menispermaceae</taxon>
        <taxon>Menispermoideae</taxon>
        <taxon>Cissampelideae</taxon>
        <taxon>Stephania</taxon>
    </lineage>
</organism>
<gene>
    <name evidence="2" type="ORF">Scep_026633</name>
</gene>
<dbReference type="Proteomes" id="UP001419268">
    <property type="component" value="Unassembled WGS sequence"/>
</dbReference>